<dbReference type="EMBL" id="CAJNNV010025577">
    <property type="protein sequence ID" value="CAE8615175.1"/>
    <property type="molecule type" value="Genomic_DNA"/>
</dbReference>
<name>A0A813FQW9_POLGL</name>
<feature type="region of interest" description="Disordered" evidence="2">
    <location>
        <begin position="401"/>
        <end position="449"/>
    </location>
</feature>
<keyword evidence="4" id="KW-1185">Reference proteome</keyword>
<evidence type="ECO:0000256" key="1">
    <source>
        <dbReference type="SAM" id="Coils"/>
    </source>
</evidence>
<gene>
    <name evidence="3" type="ORF">PGLA1383_LOCUS32888</name>
</gene>
<feature type="compositionally biased region" description="Acidic residues" evidence="2">
    <location>
        <begin position="61"/>
        <end position="73"/>
    </location>
</feature>
<feature type="compositionally biased region" description="Low complexity" evidence="2">
    <location>
        <begin position="174"/>
        <end position="187"/>
    </location>
</feature>
<organism evidence="3 4">
    <name type="scientific">Polarella glacialis</name>
    <name type="common">Dinoflagellate</name>
    <dbReference type="NCBI Taxonomy" id="89957"/>
    <lineage>
        <taxon>Eukaryota</taxon>
        <taxon>Sar</taxon>
        <taxon>Alveolata</taxon>
        <taxon>Dinophyceae</taxon>
        <taxon>Suessiales</taxon>
        <taxon>Suessiaceae</taxon>
        <taxon>Polarella</taxon>
    </lineage>
</organism>
<feature type="compositionally biased region" description="Polar residues" evidence="2">
    <location>
        <begin position="412"/>
        <end position="427"/>
    </location>
</feature>
<evidence type="ECO:0000313" key="3">
    <source>
        <dbReference type="EMBL" id="CAE8615175.1"/>
    </source>
</evidence>
<evidence type="ECO:0000313" key="4">
    <source>
        <dbReference type="Proteomes" id="UP000654075"/>
    </source>
</evidence>
<reference evidence="3" key="1">
    <citation type="submission" date="2021-02" db="EMBL/GenBank/DDBJ databases">
        <authorList>
            <person name="Dougan E. K."/>
            <person name="Rhodes N."/>
            <person name="Thang M."/>
            <person name="Chan C."/>
        </authorList>
    </citation>
    <scope>NUCLEOTIDE SEQUENCE</scope>
</reference>
<dbReference type="AlphaFoldDB" id="A0A813FQW9"/>
<evidence type="ECO:0000256" key="2">
    <source>
        <dbReference type="SAM" id="MobiDB-lite"/>
    </source>
</evidence>
<feature type="coiled-coil region" evidence="1">
    <location>
        <begin position="834"/>
        <end position="861"/>
    </location>
</feature>
<accession>A0A813FQW9</accession>
<proteinExistence type="predicted"/>
<feature type="compositionally biased region" description="Basic residues" evidence="2">
    <location>
        <begin position="42"/>
        <end position="56"/>
    </location>
</feature>
<feature type="region of interest" description="Disordered" evidence="2">
    <location>
        <begin position="22"/>
        <end position="208"/>
    </location>
</feature>
<sequence length="879" mass="96518">VEVQGDRLKQLRKEAKKLEKEIRALQGEGSDDEDSGGYGGKGKGKSKGYGKGKGKRSRYEEAEEDDGWPEDDQESRQPRQPSVLGKGRPTLAGKGRPSLAAKGRPSQAFNQPGSQMPKGVFRSESESYARLGGNAVQELAKNGGQAPRRSVHQHAALKMADADSAEDEQKPSKAESWAAATSAEAAELGVRRSQKNPKSAKELAEEALQSPVAGPKRLGAAMSEFGKLKRVWSRSTLAKCLRNIFRIPHSWISRITNHTVLEIASCDKLSATLLKRQLLFLAHVVRKPGDDPVRASILKPFSSELQNLGFNRKRSRPRLTWAREVYKHVLFIAGAQSSGLVGSVDDGGHMPAFGPSLTSRESVASQSLVDNCGFMGALDCMSGLKEVHISHVHARFDGSSASSGIGGGASAQPTFQLSSDAQPSAKTQEPAEHDETQDEVLDDKKPEAVQWAEVARPRTWEGSKLRLQTRAKEPAVTEAKEIDIPPEEPAVPEVKAKEPAVPEEWEKEWACSLGLPKVARKLAFWAGLDPKVCQRPKAGHGGITRSIFVNLSELMRHAVLMEQYAQWLSEMKLQATSARYHQQAELDVTREAIVAHSGELTEFKRHSTTVVQQLQAQVSELKRMMSEMVAEMRVLGRQHAEIHASYLREDSERGPSKSLGASGAPEVADLHGAIQASQEHTLSKFGEVDHAMSILHANHSVVHKELLDTKKDWTRGQDLLGQAIQTLSQDFADFQKHSTNVTNKVQSDMYHVEERSRDERDRLNKAEVQIAAIHQTVQASANELVLLRSEQVEGMPATSLVSRHPSPCNARHDATLVASGSGAFLSPLLQQASQNSQQQQSAQLQQQKLQYEQQLQQKLINQQLIRPVRSPAPAGSRGW</sequence>
<dbReference type="Proteomes" id="UP000654075">
    <property type="component" value="Unassembled WGS sequence"/>
</dbReference>
<keyword evidence="1" id="KW-0175">Coiled coil</keyword>
<feature type="non-terminal residue" evidence="3">
    <location>
        <position position="1"/>
    </location>
</feature>
<protein>
    <submittedName>
        <fullName evidence="3">Uncharacterized protein</fullName>
    </submittedName>
</protein>
<comment type="caution">
    <text evidence="3">The sequence shown here is derived from an EMBL/GenBank/DDBJ whole genome shotgun (WGS) entry which is preliminary data.</text>
</comment>